<accession>A0AAD4J5W6</accession>
<comment type="caution">
    <text evidence="2">The sequence shown here is derived from an EMBL/GenBank/DDBJ whole genome shotgun (WGS) entry which is preliminary data.</text>
</comment>
<keyword evidence="3" id="KW-1185">Reference proteome</keyword>
<feature type="region of interest" description="Disordered" evidence="1">
    <location>
        <begin position="1"/>
        <end position="20"/>
    </location>
</feature>
<sequence length="121" mass="13828">MQLRTTSTSNHAVAGKSSDLNHWRRKPEIKQLEERLKILEQEAELFKGALLQSVEESRKLITDAHLHFNTIQHCLLQREAIQIVSHQKERRAGLPQILCQESNPSIVKKGLRTKASLKVST</sequence>
<dbReference type="EMBL" id="SDAM02000144">
    <property type="protein sequence ID" value="KAH6827677.1"/>
    <property type="molecule type" value="Genomic_DNA"/>
</dbReference>
<dbReference type="AlphaFoldDB" id="A0AAD4J5W6"/>
<evidence type="ECO:0000313" key="3">
    <source>
        <dbReference type="Proteomes" id="UP001190926"/>
    </source>
</evidence>
<dbReference type="Proteomes" id="UP001190926">
    <property type="component" value="Unassembled WGS sequence"/>
</dbReference>
<organism evidence="2 3">
    <name type="scientific">Perilla frutescens var. hirtella</name>
    <name type="common">Perilla citriodora</name>
    <name type="synonym">Perilla setoyensis</name>
    <dbReference type="NCBI Taxonomy" id="608512"/>
    <lineage>
        <taxon>Eukaryota</taxon>
        <taxon>Viridiplantae</taxon>
        <taxon>Streptophyta</taxon>
        <taxon>Embryophyta</taxon>
        <taxon>Tracheophyta</taxon>
        <taxon>Spermatophyta</taxon>
        <taxon>Magnoliopsida</taxon>
        <taxon>eudicotyledons</taxon>
        <taxon>Gunneridae</taxon>
        <taxon>Pentapetalae</taxon>
        <taxon>asterids</taxon>
        <taxon>lamiids</taxon>
        <taxon>Lamiales</taxon>
        <taxon>Lamiaceae</taxon>
        <taxon>Nepetoideae</taxon>
        <taxon>Elsholtzieae</taxon>
        <taxon>Perilla</taxon>
    </lineage>
</organism>
<name>A0AAD4J5W6_PERFH</name>
<feature type="compositionally biased region" description="Polar residues" evidence="1">
    <location>
        <begin position="1"/>
        <end position="11"/>
    </location>
</feature>
<evidence type="ECO:0000313" key="2">
    <source>
        <dbReference type="EMBL" id="KAH6827677.1"/>
    </source>
</evidence>
<reference evidence="2 3" key="1">
    <citation type="journal article" date="2021" name="Nat. Commun.">
        <title>Incipient diploidization of the medicinal plant Perilla within 10,000 years.</title>
        <authorList>
            <person name="Zhang Y."/>
            <person name="Shen Q."/>
            <person name="Leng L."/>
            <person name="Zhang D."/>
            <person name="Chen S."/>
            <person name="Shi Y."/>
            <person name="Ning Z."/>
            <person name="Chen S."/>
        </authorList>
    </citation>
    <scope>NUCLEOTIDE SEQUENCE [LARGE SCALE GENOMIC DNA]</scope>
    <source>
        <strain evidence="3">cv. PC099</strain>
    </source>
</reference>
<evidence type="ECO:0000256" key="1">
    <source>
        <dbReference type="SAM" id="MobiDB-lite"/>
    </source>
</evidence>
<proteinExistence type="predicted"/>
<gene>
    <name evidence="2" type="ORF">C2S53_015835</name>
</gene>
<protein>
    <submittedName>
        <fullName evidence="2">Uncharacterized protein</fullName>
    </submittedName>
</protein>